<dbReference type="EMBL" id="QXTE01000361">
    <property type="protein sequence ID" value="TFJ98891.1"/>
    <property type="molecule type" value="Genomic_DNA"/>
</dbReference>
<protein>
    <submittedName>
        <fullName evidence="2">Uncharacterized protein</fullName>
    </submittedName>
</protein>
<sequence length="218" mass="22652">MRRGMGGPQACGEQNGGRQAHGAGPGECSLSTSCSDPVPCGADWSPVVKSKPPCPQPSPPVALVLYSGEPGGWGSRGLALGGTGCSRPRRWALPGEASGGEGALTLTVPMSSVTDVPEARHRAQRCLGTGLVPVFSKQPETPWEGRLQPGSRQLPFPGRLTLRVALQSQLCRGTLLSRPSPCKRTEPGQPGSGEPGIHPKPLGEGLQQRLGEAVSWIC</sequence>
<reference evidence="2 3" key="2">
    <citation type="submission" date="2019-04" db="EMBL/GenBank/DDBJ databases">
        <title>The genome sequence of big-headed turtle.</title>
        <authorList>
            <person name="Gong S."/>
        </authorList>
    </citation>
    <scope>NUCLEOTIDE SEQUENCE [LARGE SCALE GENOMIC DNA]</scope>
    <source>
        <strain evidence="2">DO16091913</strain>
        <tissue evidence="2">Muscle</tissue>
    </source>
</reference>
<keyword evidence="3" id="KW-1185">Reference proteome</keyword>
<feature type="region of interest" description="Disordered" evidence="1">
    <location>
        <begin position="177"/>
        <end position="204"/>
    </location>
</feature>
<dbReference type="AlphaFoldDB" id="A0A4D9DRG4"/>
<feature type="region of interest" description="Disordered" evidence="1">
    <location>
        <begin position="1"/>
        <end position="32"/>
    </location>
</feature>
<proteinExistence type="predicted"/>
<organism evidence="2 3">
    <name type="scientific">Platysternon megacephalum</name>
    <name type="common">big-headed turtle</name>
    <dbReference type="NCBI Taxonomy" id="55544"/>
    <lineage>
        <taxon>Eukaryota</taxon>
        <taxon>Metazoa</taxon>
        <taxon>Chordata</taxon>
        <taxon>Craniata</taxon>
        <taxon>Vertebrata</taxon>
        <taxon>Euteleostomi</taxon>
        <taxon>Archelosauria</taxon>
        <taxon>Testudinata</taxon>
        <taxon>Testudines</taxon>
        <taxon>Cryptodira</taxon>
        <taxon>Durocryptodira</taxon>
        <taxon>Testudinoidea</taxon>
        <taxon>Platysternidae</taxon>
        <taxon>Platysternon</taxon>
    </lineage>
</organism>
<evidence type="ECO:0000313" key="3">
    <source>
        <dbReference type="Proteomes" id="UP000297703"/>
    </source>
</evidence>
<name>A0A4D9DRG4_9SAUR</name>
<comment type="caution">
    <text evidence="2">The sequence shown here is derived from an EMBL/GenBank/DDBJ whole genome shotgun (WGS) entry which is preliminary data.</text>
</comment>
<reference evidence="2 3" key="1">
    <citation type="submission" date="2019-04" db="EMBL/GenBank/DDBJ databases">
        <title>Draft genome of the big-headed turtle Platysternon megacephalum.</title>
        <authorList>
            <person name="Gong S."/>
        </authorList>
    </citation>
    <scope>NUCLEOTIDE SEQUENCE [LARGE SCALE GENOMIC DNA]</scope>
    <source>
        <strain evidence="2">DO16091913</strain>
        <tissue evidence="2">Muscle</tissue>
    </source>
</reference>
<evidence type="ECO:0000313" key="2">
    <source>
        <dbReference type="EMBL" id="TFJ98891.1"/>
    </source>
</evidence>
<dbReference type="Proteomes" id="UP000297703">
    <property type="component" value="Unassembled WGS sequence"/>
</dbReference>
<evidence type="ECO:0000256" key="1">
    <source>
        <dbReference type="SAM" id="MobiDB-lite"/>
    </source>
</evidence>
<accession>A0A4D9DRG4</accession>
<gene>
    <name evidence="2" type="ORF">DR999_PMT19120</name>
</gene>